<dbReference type="Gene3D" id="3.20.20.140">
    <property type="entry name" value="Metal-dependent hydrolases"/>
    <property type="match status" value="1"/>
</dbReference>
<protein>
    <submittedName>
        <fullName evidence="2">Amidohydrolase family protein</fullName>
    </submittedName>
</protein>
<dbReference type="RefSeq" id="WP_160895762.1">
    <property type="nucleotide sequence ID" value="NZ_WUMU01000019.1"/>
</dbReference>
<dbReference type="AlphaFoldDB" id="A0A6L7G5L2"/>
<dbReference type="PANTHER" id="PTHR22642">
    <property type="entry name" value="IMIDAZOLONEPROPIONASE"/>
    <property type="match status" value="1"/>
</dbReference>
<organism evidence="2 3">
    <name type="scientific">Pseudooceanicola albus</name>
    <dbReference type="NCBI Taxonomy" id="2692189"/>
    <lineage>
        <taxon>Bacteria</taxon>
        <taxon>Pseudomonadati</taxon>
        <taxon>Pseudomonadota</taxon>
        <taxon>Alphaproteobacteria</taxon>
        <taxon>Rhodobacterales</taxon>
        <taxon>Paracoccaceae</taxon>
        <taxon>Pseudooceanicola</taxon>
    </lineage>
</organism>
<dbReference type="InterPro" id="IPR033932">
    <property type="entry name" value="YtcJ-like"/>
</dbReference>
<sequence>MTQTPTLILHNARIRTMDPDQPRASAIALAENRVLAVGPDVEITALATPATEVIDARGATLLPGFNDAHVHIFVGAVGLSHLSLLGVTGLDRLTTLVRDYAKAHPDEALLCAEFTDYAILGDTPVTRHLLDQILPDRPFLMTAYDNHTAWANTAALKAAGILEGRALPLGNEIVMGSDGLATGELREHEAMTPVRVMSASGYREGLGMLTGGEPDHVTPEQRASDRATILQGLHYCAANGITSIQNMDGNLYTLELLEEIEQSEGLPVRVRVPFHCKNTTPMAEFTTRAAAWRDRFTGDRLTSDFVKMFIDGVAESGTAVMLGGYGDAPDHNGDPLFTQPALNAAVAEADRLGFQVAIHAIGDGGIRMVLDAYEAARAVNGPRDSRHRIEHIELLHPDDLPRFAALGVAASMQPLHVPGNRLMGAELYLRKIGRERWSQGFRARSLKDSGVTMIYSTDWPVVPLSPTLTIRESICRTPWAPDLPPENLTLDETLEAYTRGGAWAEFKEDRKGMLKPGYLADLVLLDADLDATAPEAVDQVAPRLTVCDGRITFRAA</sequence>
<comment type="caution">
    <text evidence="2">The sequence shown here is derived from an EMBL/GenBank/DDBJ whole genome shotgun (WGS) entry which is preliminary data.</text>
</comment>
<feature type="domain" description="Amidohydrolase 3" evidence="1">
    <location>
        <begin position="52"/>
        <end position="553"/>
    </location>
</feature>
<dbReference type="PANTHER" id="PTHR22642:SF2">
    <property type="entry name" value="PROTEIN LONG AFTER FAR-RED 3"/>
    <property type="match status" value="1"/>
</dbReference>
<keyword evidence="2" id="KW-0378">Hydrolase</keyword>
<dbReference type="CDD" id="cd01300">
    <property type="entry name" value="YtcJ_like"/>
    <property type="match status" value="1"/>
</dbReference>
<dbReference type="InterPro" id="IPR032466">
    <property type="entry name" value="Metal_Hydrolase"/>
</dbReference>
<dbReference type="Gene3D" id="2.30.40.10">
    <property type="entry name" value="Urease, subunit C, domain 1"/>
    <property type="match status" value="1"/>
</dbReference>
<evidence type="ECO:0000259" key="1">
    <source>
        <dbReference type="Pfam" id="PF07969"/>
    </source>
</evidence>
<evidence type="ECO:0000313" key="2">
    <source>
        <dbReference type="EMBL" id="MXN19644.1"/>
    </source>
</evidence>
<dbReference type="GO" id="GO:0016810">
    <property type="term" value="F:hydrolase activity, acting on carbon-nitrogen (but not peptide) bonds"/>
    <property type="evidence" value="ECO:0007669"/>
    <property type="project" value="InterPro"/>
</dbReference>
<dbReference type="Pfam" id="PF07969">
    <property type="entry name" value="Amidohydro_3"/>
    <property type="match status" value="1"/>
</dbReference>
<name>A0A6L7G5L2_9RHOB</name>
<dbReference type="SUPFAM" id="SSF51556">
    <property type="entry name" value="Metallo-dependent hydrolases"/>
    <property type="match status" value="1"/>
</dbReference>
<accession>A0A6L7G5L2</accession>
<reference evidence="2 3" key="1">
    <citation type="submission" date="2019-12" db="EMBL/GenBank/DDBJ databases">
        <authorList>
            <person name="Li M."/>
        </authorList>
    </citation>
    <scope>NUCLEOTIDE SEQUENCE [LARGE SCALE GENOMIC DNA]</scope>
    <source>
        <strain evidence="2 3">GBMRC 2024</strain>
    </source>
</reference>
<dbReference type="EMBL" id="WUMU01000019">
    <property type="protein sequence ID" value="MXN19644.1"/>
    <property type="molecule type" value="Genomic_DNA"/>
</dbReference>
<gene>
    <name evidence="2" type="ORF">GR170_17560</name>
</gene>
<proteinExistence type="predicted"/>
<dbReference type="InterPro" id="IPR011059">
    <property type="entry name" value="Metal-dep_hydrolase_composite"/>
</dbReference>
<dbReference type="Proteomes" id="UP000477911">
    <property type="component" value="Unassembled WGS sequence"/>
</dbReference>
<keyword evidence="3" id="KW-1185">Reference proteome</keyword>
<evidence type="ECO:0000313" key="3">
    <source>
        <dbReference type="Proteomes" id="UP000477911"/>
    </source>
</evidence>
<dbReference type="SUPFAM" id="SSF51338">
    <property type="entry name" value="Composite domain of metallo-dependent hydrolases"/>
    <property type="match status" value="1"/>
</dbReference>
<dbReference type="InterPro" id="IPR013108">
    <property type="entry name" value="Amidohydro_3"/>
</dbReference>
<dbReference type="Gene3D" id="3.10.310.70">
    <property type="match status" value="1"/>
</dbReference>